<dbReference type="EC" id="2.8.2.-" evidence="9"/>
<keyword evidence="8 9" id="KW-0325">Glycoprotein</keyword>
<dbReference type="GO" id="GO:0000139">
    <property type="term" value="C:Golgi membrane"/>
    <property type="evidence" value="ECO:0007669"/>
    <property type="project" value="UniProtKB-SubCell"/>
</dbReference>
<organism evidence="10 11">
    <name type="scientific">Bugula neritina</name>
    <name type="common">Brown bryozoan</name>
    <name type="synonym">Sertularia neritina</name>
    <dbReference type="NCBI Taxonomy" id="10212"/>
    <lineage>
        <taxon>Eukaryota</taxon>
        <taxon>Metazoa</taxon>
        <taxon>Spiralia</taxon>
        <taxon>Lophotrochozoa</taxon>
        <taxon>Bryozoa</taxon>
        <taxon>Gymnolaemata</taxon>
        <taxon>Cheilostomatida</taxon>
        <taxon>Flustrina</taxon>
        <taxon>Buguloidea</taxon>
        <taxon>Bugulidae</taxon>
        <taxon>Bugula</taxon>
    </lineage>
</organism>
<sequence length="145" mass="17373">METYPDYNQLSHRMTDWIWMTSPRHHLFYCATTKCGSTTWKSYLMEDLKINWHVDTHEAAKKYLGSSALLKDYKGNSIKFLETYRPEHRLIIVRNPWARLVSAYQDKIVTKKWELQIDRCMLTIILLLYLVFFRSFVMAGRLMKA</sequence>
<evidence type="ECO:0000256" key="3">
    <source>
        <dbReference type="ARBA" id="ARBA00022679"/>
    </source>
</evidence>
<evidence type="ECO:0000256" key="4">
    <source>
        <dbReference type="ARBA" id="ARBA00022692"/>
    </source>
</evidence>
<keyword evidence="7 9" id="KW-0472">Membrane</keyword>
<keyword evidence="9" id="KW-0119">Carbohydrate metabolism</keyword>
<dbReference type="OrthoDB" id="2019940at2759"/>
<name>A0A7J7JA88_BUGNE</name>
<keyword evidence="9" id="KW-0735">Signal-anchor</keyword>
<evidence type="ECO:0000313" key="11">
    <source>
        <dbReference type="Proteomes" id="UP000593567"/>
    </source>
</evidence>
<dbReference type="PANTHER" id="PTHR12137:SF54">
    <property type="entry name" value="CARBOHYDRATE SULFOTRANSFERASE"/>
    <property type="match status" value="1"/>
</dbReference>
<keyword evidence="11" id="KW-1185">Reference proteome</keyword>
<evidence type="ECO:0000256" key="8">
    <source>
        <dbReference type="ARBA" id="ARBA00023180"/>
    </source>
</evidence>
<evidence type="ECO:0000256" key="7">
    <source>
        <dbReference type="ARBA" id="ARBA00023136"/>
    </source>
</evidence>
<dbReference type="PANTHER" id="PTHR12137">
    <property type="entry name" value="CARBOHYDRATE SULFOTRANSFERASE"/>
    <property type="match status" value="1"/>
</dbReference>
<dbReference type="InterPro" id="IPR005331">
    <property type="entry name" value="Sulfotransferase"/>
</dbReference>
<dbReference type="Proteomes" id="UP000593567">
    <property type="component" value="Unassembled WGS sequence"/>
</dbReference>
<protein>
    <recommendedName>
        <fullName evidence="9">Carbohydrate sulfotransferase</fullName>
        <ecNumber evidence="9">2.8.2.-</ecNumber>
    </recommendedName>
</protein>
<evidence type="ECO:0000313" key="10">
    <source>
        <dbReference type="EMBL" id="KAF6022278.1"/>
    </source>
</evidence>
<evidence type="ECO:0000256" key="1">
    <source>
        <dbReference type="ARBA" id="ARBA00004323"/>
    </source>
</evidence>
<reference evidence="10" key="1">
    <citation type="submission" date="2020-06" db="EMBL/GenBank/DDBJ databases">
        <title>Draft genome of Bugula neritina, a colonial animal packing powerful symbionts and potential medicines.</title>
        <authorList>
            <person name="Rayko M."/>
        </authorList>
    </citation>
    <scope>NUCLEOTIDE SEQUENCE [LARGE SCALE GENOMIC DNA]</scope>
    <source>
        <strain evidence="10">Kwan_BN1</strain>
    </source>
</reference>
<keyword evidence="5 9" id="KW-1133">Transmembrane helix</keyword>
<comment type="subcellular location">
    <subcellularLocation>
        <location evidence="1 9">Golgi apparatus membrane</location>
        <topology evidence="1 9">Single-pass type II membrane protein</topology>
    </subcellularLocation>
</comment>
<evidence type="ECO:0000256" key="5">
    <source>
        <dbReference type="ARBA" id="ARBA00022989"/>
    </source>
</evidence>
<keyword evidence="4 9" id="KW-0812">Transmembrane</keyword>
<evidence type="ECO:0000256" key="9">
    <source>
        <dbReference type="RuleBase" id="RU364020"/>
    </source>
</evidence>
<gene>
    <name evidence="10" type="ORF">EB796_019415</name>
</gene>
<accession>A0A7J7JA88</accession>
<comment type="caution">
    <text evidence="10">The sequence shown here is derived from an EMBL/GenBank/DDBJ whole genome shotgun (WGS) entry which is preliminary data.</text>
</comment>
<dbReference type="Pfam" id="PF03567">
    <property type="entry name" value="Sulfotransfer_2"/>
    <property type="match status" value="1"/>
</dbReference>
<dbReference type="GO" id="GO:0008146">
    <property type="term" value="F:sulfotransferase activity"/>
    <property type="evidence" value="ECO:0007669"/>
    <property type="project" value="InterPro"/>
</dbReference>
<dbReference type="GO" id="GO:0016051">
    <property type="term" value="P:carbohydrate biosynthetic process"/>
    <property type="evidence" value="ECO:0007669"/>
    <property type="project" value="InterPro"/>
</dbReference>
<comment type="similarity">
    <text evidence="2 9">Belongs to the sulfotransferase 2 family.</text>
</comment>
<evidence type="ECO:0000256" key="6">
    <source>
        <dbReference type="ARBA" id="ARBA00023034"/>
    </source>
</evidence>
<feature type="transmembrane region" description="Helical" evidence="9">
    <location>
        <begin position="120"/>
        <end position="139"/>
    </location>
</feature>
<keyword evidence="6 9" id="KW-0333">Golgi apparatus</keyword>
<proteinExistence type="inferred from homology"/>
<keyword evidence="3 9" id="KW-0808">Transferase</keyword>
<dbReference type="EMBL" id="VXIV02002872">
    <property type="protein sequence ID" value="KAF6022278.1"/>
    <property type="molecule type" value="Genomic_DNA"/>
</dbReference>
<dbReference type="AlphaFoldDB" id="A0A7J7JA88"/>
<dbReference type="InterPro" id="IPR018011">
    <property type="entry name" value="Carb_sulfotrans_8-10"/>
</dbReference>
<evidence type="ECO:0000256" key="2">
    <source>
        <dbReference type="ARBA" id="ARBA00006339"/>
    </source>
</evidence>